<dbReference type="Gene3D" id="2.180.10.10">
    <property type="entry name" value="RHS repeat-associated core"/>
    <property type="match status" value="1"/>
</dbReference>
<comment type="caution">
    <text evidence="2">The sequence shown here is derived from an EMBL/GenBank/DDBJ whole genome shotgun (WGS) entry which is preliminary data.</text>
</comment>
<sequence length="327" mass="36227">MDDADLDWYDYGFRYYDPQIGRFPQLDPLAFEYPYYTPYQFAGCEPVANIDLDGLEKYKVLETVYVVHKARSLTAVAIQSIQNVIRVATEQARLGLIAARGAEDAMANAMSVGLYNRFGGFNLDDYTDPIDQLAYLNGQLKGSYGVQMLARTEIGAGGAGMLSTGWTGIGAAGSGFVMLHGVAVEATAIIDIGKTQELINNLRTEMVYMSAQNPKVTTDRDGLEDPEPEDKSRLGRKYDPEQRTVVESKDAAKVYDKMDKQMQTRVEEAIQKVRSGEAGGNQHVLGRDLKGYNAIDLKGTGKARGGVRIVYRETNKEIFIKDITDYH</sequence>
<evidence type="ECO:0000256" key="1">
    <source>
        <dbReference type="SAM" id="MobiDB-lite"/>
    </source>
</evidence>
<evidence type="ECO:0000313" key="2">
    <source>
        <dbReference type="EMBL" id="MBO9204407.1"/>
    </source>
</evidence>
<name>A0ABS3Z2L0_9BACT</name>
<dbReference type="NCBIfam" id="TIGR03696">
    <property type="entry name" value="Rhs_assc_core"/>
    <property type="match status" value="1"/>
</dbReference>
<protein>
    <recommendedName>
        <fullName evidence="4">Bacterial toxin 50 domain-containing protein</fullName>
    </recommendedName>
</protein>
<dbReference type="InterPro" id="IPR022385">
    <property type="entry name" value="Rhs_assc_core"/>
</dbReference>
<evidence type="ECO:0008006" key="4">
    <source>
        <dbReference type="Google" id="ProtNLM"/>
    </source>
</evidence>
<feature type="region of interest" description="Disordered" evidence="1">
    <location>
        <begin position="211"/>
        <end position="242"/>
    </location>
</feature>
<dbReference type="EMBL" id="JAGHKO010000014">
    <property type="protein sequence ID" value="MBO9204407.1"/>
    <property type="molecule type" value="Genomic_DNA"/>
</dbReference>
<evidence type="ECO:0000313" key="3">
    <source>
        <dbReference type="Proteomes" id="UP000677244"/>
    </source>
</evidence>
<proteinExistence type="predicted"/>
<reference evidence="2 3" key="1">
    <citation type="submission" date="2021-03" db="EMBL/GenBank/DDBJ databases">
        <title>Assistant Professor.</title>
        <authorList>
            <person name="Huq M.A."/>
        </authorList>
    </citation>
    <scope>NUCLEOTIDE SEQUENCE [LARGE SCALE GENOMIC DNA]</scope>
    <source>
        <strain evidence="2 3">MAH-29</strain>
    </source>
</reference>
<organism evidence="2 3">
    <name type="scientific">Niastella soli</name>
    <dbReference type="NCBI Taxonomy" id="2821487"/>
    <lineage>
        <taxon>Bacteria</taxon>
        <taxon>Pseudomonadati</taxon>
        <taxon>Bacteroidota</taxon>
        <taxon>Chitinophagia</taxon>
        <taxon>Chitinophagales</taxon>
        <taxon>Chitinophagaceae</taxon>
        <taxon>Niastella</taxon>
    </lineage>
</organism>
<feature type="compositionally biased region" description="Basic and acidic residues" evidence="1">
    <location>
        <begin position="217"/>
        <end position="242"/>
    </location>
</feature>
<accession>A0ABS3Z2L0</accession>
<dbReference type="Proteomes" id="UP000677244">
    <property type="component" value="Unassembled WGS sequence"/>
</dbReference>
<keyword evidence="3" id="KW-1185">Reference proteome</keyword>
<gene>
    <name evidence="2" type="ORF">J7I42_29230</name>
</gene>